<feature type="region of interest" description="Disordered" evidence="1">
    <location>
        <begin position="58"/>
        <end position="79"/>
    </location>
</feature>
<accession>A0A5N6SD19</accession>
<name>A0A5N6SD19_ASPPS</name>
<dbReference type="EMBL" id="ML743681">
    <property type="protein sequence ID" value="KAE8131004.1"/>
    <property type="molecule type" value="Genomic_DNA"/>
</dbReference>
<evidence type="ECO:0000313" key="3">
    <source>
        <dbReference type="EMBL" id="KAE8131004.1"/>
    </source>
</evidence>
<dbReference type="RefSeq" id="XP_031907067.1">
    <property type="nucleotide sequence ID" value="XM_032056370.1"/>
</dbReference>
<sequence length="79" mass="9235">MVFEQVFKHSVDHQLLLLLMVAEELGLARTEYVHTNQRDTGEKLPRYIVSSLVVPPPPHLQQPPTWQKDRANYADAWKR</sequence>
<keyword evidence="4" id="KW-1185">Reference proteome</keyword>
<keyword evidence="2" id="KW-0732">Signal</keyword>
<feature type="compositionally biased region" description="Basic and acidic residues" evidence="1">
    <location>
        <begin position="67"/>
        <end position="79"/>
    </location>
</feature>
<feature type="signal peptide" evidence="2">
    <location>
        <begin position="1"/>
        <end position="30"/>
    </location>
</feature>
<evidence type="ECO:0000256" key="2">
    <source>
        <dbReference type="SAM" id="SignalP"/>
    </source>
</evidence>
<organism evidence="3 4">
    <name type="scientific">Aspergillus pseudotamarii</name>
    <dbReference type="NCBI Taxonomy" id="132259"/>
    <lineage>
        <taxon>Eukaryota</taxon>
        <taxon>Fungi</taxon>
        <taxon>Dikarya</taxon>
        <taxon>Ascomycota</taxon>
        <taxon>Pezizomycotina</taxon>
        <taxon>Eurotiomycetes</taxon>
        <taxon>Eurotiomycetidae</taxon>
        <taxon>Eurotiales</taxon>
        <taxon>Aspergillaceae</taxon>
        <taxon>Aspergillus</taxon>
        <taxon>Aspergillus subgen. Circumdati</taxon>
    </lineage>
</organism>
<protein>
    <submittedName>
        <fullName evidence="3">Uncharacterized protein</fullName>
    </submittedName>
</protein>
<proteinExistence type="predicted"/>
<dbReference type="Proteomes" id="UP000325672">
    <property type="component" value="Unassembled WGS sequence"/>
</dbReference>
<gene>
    <name evidence="3" type="ORF">BDV38DRAFT_265601</name>
</gene>
<evidence type="ECO:0000313" key="4">
    <source>
        <dbReference type="Proteomes" id="UP000325672"/>
    </source>
</evidence>
<reference evidence="3 4" key="1">
    <citation type="submission" date="2019-04" db="EMBL/GenBank/DDBJ databases">
        <title>Friends and foes A comparative genomics study of 23 Aspergillus species from section Flavi.</title>
        <authorList>
            <consortium name="DOE Joint Genome Institute"/>
            <person name="Kjaerbolling I."/>
            <person name="Vesth T."/>
            <person name="Frisvad J.C."/>
            <person name="Nybo J.L."/>
            <person name="Theobald S."/>
            <person name="Kildgaard S."/>
            <person name="Isbrandt T."/>
            <person name="Kuo A."/>
            <person name="Sato A."/>
            <person name="Lyhne E.K."/>
            <person name="Kogle M.E."/>
            <person name="Wiebenga A."/>
            <person name="Kun R.S."/>
            <person name="Lubbers R.J."/>
            <person name="Makela M.R."/>
            <person name="Barry K."/>
            <person name="Chovatia M."/>
            <person name="Clum A."/>
            <person name="Daum C."/>
            <person name="Haridas S."/>
            <person name="He G."/>
            <person name="LaButti K."/>
            <person name="Lipzen A."/>
            <person name="Mondo S."/>
            <person name="Riley R."/>
            <person name="Salamov A."/>
            <person name="Simmons B.A."/>
            <person name="Magnuson J.K."/>
            <person name="Henrissat B."/>
            <person name="Mortensen U.H."/>
            <person name="Larsen T.O."/>
            <person name="Devries R.P."/>
            <person name="Grigoriev I.V."/>
            <person name="Machida M."/>
            <person name="Baker S.E."/>
            <person name="Andersen M.R."/>
        </authorList>
    </citation>
    <scope>NUCLEOTIDE SEQUENCE [LARGE SCALE GENOMIC DNA]</scope>
    <source>
        <strain evidence="3 4">CBS 117625</strain>
    </source>
</reference>
<feature type="chain" id="PRO_5024927575" evidence="2">
    <location>
        <begin position="31"/>
        <end position="79"/>
    </location>
</feature>
<dbReference type="GeneID" id="43640580"/>
<evidence type="ECO:0000256" key="1">
    <source>
        <dbReference type="SAM" id="MobiDB-lite"/>
    </source>
</evidence>
<dbReference type="AlphaFoldDB" id="A0A5N6SD19"/>